<comment type="similarity">
    <text evidence="1">Belongs to the tRNA-intron endonuclease family.</text>
</comment>
<dbReference type="Proteomes" id="UP001107558">
    <property type="component" value="Chromosome 2"/>
</dbReference>
<dbReference type="InterPro" id="IPR011856">
    <property type="entry name" value="tRNA_endonuc-like_dom_sf"/>
</dbReference>
<dbReference type="InterPro" id="IPR006676">
    <property type="entry name" value="tRNA_splic"/>
</dbReference>
<dbReference type="PANTHER" id="PTHR21227">
    <property type="entry name" value="TRNA-SPLICING ENDONUCLEASE SUBUNIT SEN2"/>
    <property type="match status" value="1"/>
</dbReference>
<comment type="catalytic activity">
    <reaction evidence="3">
        <text>pretRNA = a 3'-half-tRNA molecule with a 5'-OH end + a 5'-half-tRNA molecule with a 2',3'-cyclic phosphate end + an intron with a 2',3'-cyclic phosphate and a 5'-hydroxyl terminus.</text>
        <dbReference type="EC" id="4.6.1.16"/>
    </reaction>
</comment>
<proteinExistence type="inferred from homology"/>
<protein>
    <recommendedName>
        <fullName evidence="2">tRNA-intron lyase</fullName>
        <ecNumber evidence="2">4.6.1.16</ecNumber>
    </recommendedName>
</protein>
<evidence type="ECO:0000259" key="4">
    <source>
        <dbReference type="Pfam" id="PF01974"/>
    </source>
</evidence>
<evidence type="ECO:0000256" key="3">
    <source>
        <dbReference type="ARBA" id="ARBA00034031"/>
    </source>
</evidence>
<comment type="caution">
    <text evidence="5">The sequence shown here is derived from an EMBL/GenBank/DDBJ whole genome shotgun (WGS) entry which is preliminary data.</text>
</comment>
<organism evidence="5 6">
    <name type="scientific">Polypedilum vanderplanki</name>
    <name type="common">Sleeping chironomid midge</name>
    <dbReference type="NCBI Taxonomy" id="319348"/>
    <lineage>
        <taxon>Eukaryota</taxon>
        <taxon>Metazoa</taxon>
        <taxon>Ecdysozoa</taxon>
        <taxon>Arthropoda</taxon>
        <taxon>Hexapoda</taxon>
        <taxon>Insecta</taxon>
        <taxon>Pterygota</taxon>
        <taxon>Neoptera</taxon>
        <taxon>Endopterygota</taxon>
        <taxon>Diptera</taxon>
        <taxon>Nematocera</taxon>
        <taxon>Chironomoidea</taxon>
        <taxon>Chironomidae</taxon>
        <taxon>Chironominae</taxon>
        <taxon>Polypedilum</taxon>
        <taxon>Polypedilum</taxon>
    </lineage>
</organism>
<evidence type="ECO:0000256" key="2">
    <source>
        <dbReference type="ARBA" id="ARBA00012573"/>
    </source>
</evidence>
<dbReference type="AlphaFoldDB" id="A0A9J6BZY5"/>
<dbReference type="InterPro" id="IPR006677">
    <property type="entry name" value="tRNA_intron_Endonuc_cat-like"/>
</dbReference>
<dbReference type="SUPFAM" id="SSF53032">
    <property type="entry name" value="tRNA-intron endonuclease catalytic domain-like"/>
    <property type="match status" value="1"/>
</dbReference>
<dbReference type="GO" id="GO:0000214">
    <property type="term" value="C:tRNA-intron endonuclease complex"/>
    <property type="evidence" value="ECO:0007669"/>
    <property type="project" value="TreeGrafter"/>
</dbReference>
<dbReference type="CDD" id="cd22363">
    <property type="entry name" value="tRNA-intron_lyase_C"/>
    <property type="match status" value="1"/>
</dbReference>
<accession>A0A9J6BZY5</accession>
<dbReference type="EMBL" id="JADBJN010000002">
    <property type="protein sequence ID" value="KAG5675224.1"/>
    <property type="molecule type" value="Genomic_DNA"/>
</dbReference>
<dbReference type="Pfam" id="PF01974">
    <property type="entry name" value="tRNA_int_endo"/>
    <property type="match status" value="1"/>
</dbReference>
<dbReference type="NCBIfam" id="TIGR00324">
    <property type="entry name" value="endA"/>
    <property type="match status" value="1"/>
</dbReference>
<keyword evidence="6" id="KW-1185">Reference proteome</keyword>
<sequence>MANVRKPMSKKRKYQSFEEKPFPIDCNLIGYFTGLDVEIFDENSIKTLANCGCFGEDSRPRQMISAIEKSGIEKMTKAMYEQKLKWREKFGSSQAETKIISVDGKEKEDPFIIENTRALFPEEAMFLHKELNCLEIRNAIDGKSLSTLELWKEFCELNESFPSHYAAYVYLKSKNWVIKLGSKFGGIFLLYKQGPAFYHATYIVKLVVNERIDMLEFKTHERVAENTKKQMLYLEINFPDDLDPLSIENLHKFTVREAAFQRKILTTY</sequence>
<gene>
    <name evidence="5" type="ORF">PVAND_005148</name>
</gene>
<dbReference type="GO" id="GO:0000213">
    <property type="term" value="F:tRNA-intron lyase activity"/>
    <property type="evidence" value="ECO:0007669"/>
    <property type="project" value="UniProtKB-EC"/>
</dbReference>
<evidence type="ECO:0000313" key="5">
    <source>
        <dbReference type="EMBL" id="KAG5675224.1"/>
    </source>
</evidence>
<feature type="domain" description="tRNA intron endonuclease catalytic" evidence="4">
    <location>
        <begin position="161"/>
        <end position="235"/>
    </location>
</feature>
<name>A0A9J6BZY5_POLVA</name>
<evidence type="ECO:0000256" key="1">
    <source>
        <dbReference type="ARBA" id="ARBA00008078"/>
    </source>
</evidence>
<dbReference type="EC" id="4.6.1.16" evidence="2"/>
<dbReference type="PANTHER" id="PTHR21227:SF0">
    <property type="entry name" value="TRNA-SPLICING ENDONUCLEASE SUBUNIT SEN2"/>
    <property type="match status" value="1"/>
</dbReference>
<dbReference type="GO" id="GO:0003676">
    <property type="term" value="F:nucleic acid binding"/>
    <property type="evidence" value="ECO:0007669"/>
    <property type="project" value="InterPro"/>
</dbReference>
<dbReference type="GO" id="GO:0000379">
    <property type="term" value="P:tRNA-type intron splice site recognition and cleavage"/>
    <property type="evidence" value="ECO:0007669"/>
    <property type="project" value="TreeGrafter"/>
</dbReference>
<dbReference type="GO" id="GO:0005737">
    <property type="term" value="C:cytoplasm"/>
    <property type="evidence" value="ECO:0007669"/>
    <property type="project" value="TreeGrafter"/>
</dbReference>
<reference evidence="5" key="1">
    <citation type="submission" date="2021-03" db="EMBL/GenBank/DDBJ databases">
        <title>Chromosome level genome of the anhydrobiotic midge Polypedilum vanderplanki.</title>
        <authorList>
            <person name="Yoshida Y."/>
            <person name="Kikawada T."/>
            <person name="Gusev O."/>
        </authorList>
    </citation>
    <scope>NUCLEOTIDE SEQUENCE</scope>
    <source>
        <strain evidence="5">NIAS01</strain>
        <tissue evidence="5">Whole body or cell culture</tissue>
    </source>
</reference>
<dbReference type="OrthoDB" id="10249562at2759"/>
<evidence type="ECO:0000313" key="6">
    <source>
        <dbReference type="Proteomes" id="UP001107558"/>
    </source>
</evidence>
<dbReference type="Gene3D" id="3.40.1350.10">
    <property type="match status" value="1"/>
</dbReference>
<dbReference type="InterPro" id="IPR036167">
    <property type="entry name" value="tRNA_intron_Endo_cat-like_sf"/>
</dbReference>